<proteinExistence type="inferred from homology"/>
<evidence type="ECO:0000313" key="6">
    <source>
        <dbReference type="EMBL" id="TDL84803.1"/>
    </source>
</evidence>
<dbReference type="CDD" id="cd05466">
    <property type="entry name" value="PBP2_LTTR_substrate"/>
    <property type="match status" value="1"/>
</dbReference>
<keyword evidence="2" id="KW-0805">Transcription regulation</keyword>
<keyword evidence="7" id="KW-1185">Reference proteome</keyword>
<evidence type="ECO:0000256" key="1">
    <source>
        <dbReference type="ARBA" id="ARBA00009437"/>
    </source>
</evidence>
<name>A0A4R6ASK0_9RHOB</name>
<dbReference type="Gene3D" id="3.40.190.290">
    <property type="match status" value="1"/>
</dbReference>
<dbReference type="InterPro" id="IPR050950">
    <property type="entry name" value="HTH-type_LysR_regulators"/>
</dbReference>
<reference evidence="6 7" key="1">
    <citation type="submission" date="2019-03" db="EMBL/GenBank/DDBJ databases">
        <title>Rhodobacteraceae bacterium SM1902, a new member of the family Rhodobacteraceae isolated from Yantai.</title>
        <authorList>
            <person name="Sun Y."/>
        </authorList>
    </citation>
    <scope>NUCLEOTIDE SEQUENCE [LARGE SCALE GENOMIC DNA]</scope>
    <source>
        <strain evidence="6 7">SM1902</strain>
    </source>
</reference>
<sequence>MIAKLEMFIALARERHFGRAADSLGITQPTLSTGIKQLEAHLGVKLVQRGSRFGGLTPEGQHTLLAARQIVGDARRLRDEMRATRLGLSGKVRLAVIPTALTWASRLATSFNRQNPNVEFSILSRSSHEVLTMIETLEADIGLSYLDNEPLGRVTNVGLYRETYTLVCHETHPLAARARANWADLADVQLCLLTPDMQNRRIINRNFMEAGVTPLSPIESNSTVVLVSNVVAGPWATILPTDMAAFLAAGQPLRVLPLDGGVPAHQVGLVAPHQEPQTPVLQALMTHGRDMAID</sequence>
<dbReference type="EMBL" id="SMZO01000056">
    <property type="protein sequence ID" value="TDL84803.1"/>
    <property type="molecule type" value="Genomic_DNA"/>
</dbReference>
<evidence type="ECO:0000313" key="7">
    <source>
        <dbReference type="Proteomes" id="UP000294562"/>
    </source>
</evidence>
<accession>A0A4R6ASK0</accession>
<dbReference type="GO" id="GO:0005829">
    <property type="term" value="C:cytosol"/>
    <property type="evidence" value="ECO:0007669"/>
    <property type="project" value="TreeGrafter"/>
</dbReference>
<dbReference type="Gene3D" id="1.10.10.10">
    <property type="entry name" value="Winged helix-like DNA-binding domain superfamily/Winged helix DNA-binding domain"/>
    <property type="match status" value="1"/>
</dbReference>
<dbReference type="InterPro" id="IPR036388">
    <property type="entry name" value="WH-like_DNA-bd_sf"/>
</dbReference>
<dbReference type="PANTHER" id="PTHR30419:SF31">
    <property type="entry name" value="BLR3139 PROTEIN"/>
    <property type="match status" value="1"/>
</dbReference>
<comment type="similarity">
    <text evidence="1">Belongs to the LysR transcriptional regulatory family.</text>
</comment>
<dbReference type="PANTHER" id="PTHR30419">
    <property type="entry name" value="HTH-TYPE TRANSCRIPTIONAL REGULATOR YBHD"/>
    <property type="match status" value="1"/>
</dbReference>
<evidence type="ECO:0000256" key="3">
    <source>
        <dbReference type="ARBA" id="ARBA00023125"/>
    </source>
</evidence>
<gene>
    <name evidence="6" type="ORF">E2L05_17080</name>
</gene>
<dbReference type="GO" id="GO:0003700">
    <property type="term" value="F:DNA-binding transcription factor activity"/>
    <property type="evidence" value="ECO:0007669"/>
    <property type="project" value="InterPro"/>
</dbReference>
<dbReference type="InterPro" id="IPR036390">
    <property type="entry name" value="WH_DNA-bd_sf"/>
</dbReference>
<feature type="domain" description="HTH lysR-type" evidence="5">
    <location>
        <begin position="1"/>
        <end position="57"/>
    </location>
</feature>
<organism evidence="6 7">
    <name type="scientific">Meridianimarinicoccus aquatilis</name>
    <dbReference type="NCBI Taxonomy" id="2552766"/>
    <lineage>
        <taxon>Bacteria</taxon>
        <taxon>Pseudomonadati</taxon>
        <taxon>Pseudomonadota</taxon>
        <taxon>Alphaproteobacteria</taxon>
        <taxon>Rhodobacterales</taxon>
        <taxon>Paracoccaceae</taxon>
        <taxon>Meridianimarinicoccus</taxon>
    </lineage>
</organism>
<keyword evidence="4" id="KW-0804">Transcription</keyword>
<dbReference type="InterPro" id="IPR005119">
    <property type="entry name" value="LysR_subst-bd"/>
</dbReference>
<evidence type="ECO:0000256" key="4">
    <source>
        <dbReference type="ARBA" id="ARBA00023163"/>
    </source>
</evidence>
<dbReference type="GO" id="GO:0003677">
    <property type="term" value="F:DNA binding"/>
    <property type="evidence" value="ECO:0007669"/>
    <property type="project" value="UniProtKB-KW"/>
</dbReference>
<dbReference type="RefSeq" id="WP_133344046.1">
    <property type="nucleotide sequence ID" value="NZ_SMZO01000056.1"/>
</dbReference>
<comment type="caution">
    <text evidence="6">The sequence shown here is derived from an EMBL/GenBank/DDBJ whole genome shotgun (WGS) entry which is preliminary data.</text>
</comment>
<evidence type="ECO:0000256" key="2">
    <source>
        <dbReference type="ARBA" id="ARBA00023015"/>
    </source>
</evidence>
<evidence type="ECO:0000259" key="5">
    <source>
        <dbReference type="PROSITE" id="PS50931"/>
    </source>
</evidence>
<dbReference type="AlphaFoldDB" id="A0A4R6ASK0"/>
<dbReference type="OrthoDB" id="9815174at2"/>
<protein>
    <submittedName>
        <fullName evidence="6">LysR family transcriptional regulator</fullName>
    </submittedName>
</protein>
<dbReference type="FunFam" id="1.10.10.10:FF:000001">
    <property type="entry name" value="LysR family transcriptional regulator"/>
    <property type="match status" value="1"/>
</dbReference>
<dbReference type="Pfam" id="PF03466">
    <property type="entry name" value="LysR_substrate"/>
    <property type="match status" value="1"/>
</dbReference>
<dbReference type="PRINTS" id="PR00039">
    <property type="entry name" value="HTHLYSR"/>
</dbReference>
<dbReference type="PROSITE" id="PS50931">
    <property type="entry name" value="HTH_LYSR"/>
    <property type="match status" value="1"/>
</dbReference>
<dbReference type="Pfam" id="PF00126">
    <property type="entry name" value="HTH_1"/>
    <property type="match status" value="1"/>
</dbReference>
<keyword evidence="3" id="KW-0238">DNA-binding</keyword>
<dbReference type="Proteomes" id="UP000294562">
    <property type="component" value="Unassembled WGS sequence"/>
</dbReference>
<dbReference type="SUPFAM" id="SSF46785">
    <property type="entry name" value="Winged helix' DNA-binding domain"/>
    <property type="match status" value="1"/>
</dbReference>
<dbReference type="SUPFAM" id="SSF53850">
    <property type="entry name" value="Periplasmic binding protein-like II"/>
    <property type="match status" value="1"/>
</dbReference>
<dbReference type="InterPro" id="IPR000847">
    <property type="entry name" value="LysR_HTH_N"/>
</dbReference>